<dbReference type="Pfam" id="PF00005">
    <property type="entry name" value="ABC_tran"/>
    <property type="match status" value="1"/>
</dbReference>
<feature type="compositionally biased region" description="Basic and acidic residues" evidence="4">
    <location>
        <begin position="261"/>
        <end position="272"/>
    </location>
</feature>
<dbReference type="InterPro" id="IPR027417">
    <property type="entry name" value="P-loop_NTPase"/>
</dbReference>
<name>A0A2K2FW80_9SPHN</name>
<feature type="compositionally biased region" description="Polar residues" evidence="4">
    <location>
        <begin position="294"/>
        <end position="308"/>
    </location>
</feature>
<dbReference type="InterPro" id="IPR003439">
    <property type="entry name" value="ABC_transporter-like_ATP-bd"/>
</dbReference>
<keyword evidence="2" id="KW-0547">Nucleotide-binding</keyword>
<reference evidence="6 7" key="1">
    <citation type="submission" date="2016-05" db="EMBL/GenBank/DDBJ databases">
        <title>Complete genome sequence of Novosphingobium guangzhouense SA925(T).</title>
        <authorList>
            <person name="Sha S."/>
        </authorList>
    </citation>
    <scope>NUCLEOTIDE SEQUENCE [LARGE SCALE GENOMIC DNA]</scope>
    <source>
        <strain evidence="6 7">SA925</strain>
    </source>
</reference>
<dbReference type="PANTHER" id="PTHR43023">
    <property type="entry name" value="PROTEIN TRIGALACTOSYLDIACYLGLYCEROL 3, CHLOROPLASTIC"/>
    <property type="match status" value="1"/>
</dbReference>
<keyword evidence="1" id="KW-0813">Transport</keyword>
<accession>A0A2K2FW80</accession>
<organism evidence="6 7">
    <name type="scientific">Novosphingobium guangzhouense</name>
    <dbReference type="NCBI Taxonomy" id="1850347"/>
    <lineage>
        <taxon>Bacteria</taxon>
        <taxon>Pseudomonadati</taxon>
        <taxon>Pseudomonadota</taxon>
        <taxon>Alphaproteobacteria</taxon>
        <taxon>Sphingomonadales</taxon>
        <taxon>Sphingomonadaceae</taxon>
        <taxon>Novosphingobium</taxon>
    </lineage>
</organism>
<gene>
    <name evidence="6" type="ORF">A8V01_07890</name>
</gene>
<dbReference type="Gene3D" id="3.40.50.300">
    <property type="entry name" value="P-loop containing nucleotide triphosphate hydrolases"/>
    <property type="match status" value="1"/>
</dbReference>
<dbReference type="InterPro" id="IPR017871">
    <property type="entry name" value="ABC_transporter-like_CS"/>
</dbReference>
<evidence type="ECO:0000256" key="4">
    <source>
        <dbReference type="SAM" id="MobiDB-lite"/>
    </source>
</evidence>
<dbReference type="GO" id="GO:0005524">
    <property type="term" value="F:ATP binding"/>
    <property type="evidence" value="ECO:0007669"/>
    <property type="project" value="UniProtKB-KW"/>
</dbReference>
<evidence type="ECO:0000256" key="3">
    <source>
        <dbReference type="ARBA" id="ARBA00022840"/>
    </source>
</evidence>
<feature type="domain" description="ABC transporter" evidence="5">
    <location>
        <begin position="14"/>
        <end position="252"/>
    </location>
</feature>
<proteinExistence type="predicted"/>
<dbReference type="PROSITE" id="PS00211">
    <property type="entry name" value="ABC_TRANSPORTER_1"/>
    <property type="match status" value="1"/>
</dbReference>
<keyword evidence="7" id="KW-1185">Reference proteome</keyword>
<sequence length="308" mass="32921">MMDLSDDYKGEYPILVEGLRNSFGEHVIHEGLDLKVRKGEVLGVVGGSGTGKSVLMRSIIGLQQPTDGSITVLGHKMGDATEEDAVDLRSRWGVLFQGGALFSTLTVGENVEVPLKQFFPEITDDLRAEIARFKVRLSGLPESAAFKFPSELSGGMKKRAGLARALALDPELLFLDEPTAGLDPIGAAAFDSLTRELKETLGLTVFLITHDLDTLYAICDRVAVLADKKVIAVGTIPELLALDHPWIQEYFNGPRGRAALDSKKETAVKDDPAPAPKGGAPEHDGEAAVETGVETGSPSPMDSSRSEA</sequence>
<dbReference type="AlphaFoldDB" id="A0A2K2FW80"/>
<comment type="caution">
    <text evidence="6">The sequence shown here is derived from an EMBL/GenBank/DDBJ whole genome shotgun (WGS) entry which is preliminary data.</text>
</comment>
<dbReference type="GO" id="GO:0016887">
    <property type="term" value="F:ATP hydrolysis activity"/>
    <property type="evidence" value="ECO:0007669"/>
    <property type="project" value="InterPro"/>
</dbReference>
<dbReference type="PROSITE" id="PS50893">
    <property type="entry name" value="ABC_TRANSPORTER_2"/>
    <property type="match status" value="1"/>
</dbReference>
<keyword evidence="3 6" id="KW-0067">ATP-binding</keyword>
<evidence type="ECO:0000313" key="7">
    <source>
        <dbReference type="Proteomes" id="UP000236327"/>
    </source>
</evidence>
<feature type="region of interest" description="Disordered" evidence="4">
    <location>
        <begin position="261"/>
        <end position="308"/>
    </location>
</feature>
<evidence type="ECO:0000256" key="1">
    <source>
        <dbReference type="ARBA" id="ARBA00022448"/>
    </source>
</evidence>
<dbReference type="SUPFAM" id="SSF52540">
    <property type="entry name" value="P-loop containing nucleoside triphosphate hydrolases"/>
    <property type="match status" value="1"/>
</dbReference>
<evidence type="ECO:0000259" key="5">
    <source>
        <dbReference type="PROSITE" id="PS50893"/>
    </source>
</evidence>
<dbReference type="EMBL" id="LYMM01000062">
    <property type="protein sequence ID" value="PNU03035.1"/>
    <property type="molecule type" value="Genomic_DNA"/>
</dbReference>
<evidence type="ECO:0000256" key="2">
    <source>
        <dbReference type="ARBA" id="ARBA00022741"/>
    </source>
</evidence>
<dbReference type="PANTHER" id="PTHR43023:SF3">
    <property type="entry name" value="PROTEIN TRIGALACTOSYLDIACYLGLYCEROL 3, CHLOROPLASTIC"/>
    <property type="match status" value="1"/>
</dbReference>
<dbReference type="SMART" id="SM00382">
    <property type="entry name" value="AAA"/>
    <property type="match status" value="1"/>
</dbReference>
<evidence type="ECO:0000313" key="6">
    <source>
        <dbReference type="EMBL" id="PNU03035.1"/>
    </source>
</evidence>
<protein>
    <submittedName>
        <fullName evidence="6">ABC transporter ATP-binding protein</fullName>
    </submittedName>
</protein>
<dbReference type="InterPro" id="IPR003593">
    <property type="entry name" value="AAA+_ATPase"/>
</dbReference>
<dbReference type="Proteomes" id="UP000236327">
    <property type="component" value="Unassembled WGS sequence"/>
</dbReference>